<dbReference type="EMBL" id="PKPZ01000001">
    <property type="protein sequence ID" value="RPB43109.1"/>
    <property type="molecule type" value="Genomic_DNA"/>
</dbReference>
<accession>A0AAX1XU46</accession>
<dbReference type="Gene3D" id="3.40.50.2000">
    <property type="entry name" value="Glycogen Phosphorylase B"/>
    <property type="match status" value="2"/>
</dbReference>
<protein>
    <recommendedName>
        <fullName evidence="4">Glycosyltransferase</fullName>
    </recommendedName>
</protein>
<organism evidence="2 3">
    <name type="scientific">Vibrio diabolicus</name>
    <dbReference type="NCBI Taxonomy" id="50719"/>
    <lineage>
        <taxon>Bacteria</taxon>
        <taxon>Pseudomonadati</taxon>
        <taxon>Pseudomonadota</taxon>
        <taxon>Gammaproteobacteria</taxon>
        <taxon>Vibrionales</taxon>
        <taxon>Vibrionaceae</taxon>
        <taxon>Vibrio</taxon>
        <taxon>Vibrio diabolicus subgroup</taxon>
    </lineage>
</organism>
<dbReference type="PANTHER" id="PTHR46401:SF2">
    <property type="entry name" value="GLYCOSYLTRANSFERASE WBBK-RELATED"/>
    <property type="match status" value="1"/>
</dbReference>
<name>A0AAX1XU46_9VIBR</name>
<comment type="caution">
    <text evidence="2">The sequence shown here is derived from an EMBL/GenBank/DDBJ whole genome shotgun (WGS) entry which is preliminary data.</text>
</comment>
<dbReference type="RefSeq" id="WP_124007378.1">
    <property type="nucleotide sequence ID" value="NZ_JAMQQJ010000061.1"/>
</dbReference>
<dbReference type="GO" id="GO:0016757">
    <property type="term" value="F:glycosyltransferase activity"/>
    <property type="evidence" value="ECO:0007669"/>
    <property type="project" value="TreeGrafter"/>
</dbReference>
<evidence type="ECO:0000313" key="3">
    <source>
        <dbReference type="Proteomes" id="UP000283878"/>
    </source>
</evidence>
<evidence type="ECO:0000313" key="2">
    <source>
        <dbReference type="EMBL" id="RPB43109.1"/>
    </source>
</evidence>
<evidence type="ECO:0000256" key="1">
    <source>
        <dbReference type="ARBA" id="ARBA00022679"/>
    </source>
</evidence>
<sequence length="433" mass="50469">MKKNIVVFMYNFPPIGAGRGIAWNKFCSHLSNEYNVNLITIEPSENDPIYNESKLDDIKDDFAIHRTSPGFLYRKMYPSKVKLDESSDTIDYEKKVLNKSFVKKIYKSVVRSCIFPDRMIFWNKSAENKFLEINRVDRVDLIVTVGFPFSTHLLGYKLKRKFGMKWIMDYGDPWSFNPSSETVPHFRRWLDRIVESKIIRSSDHITVTTDTTKQAFESKFKKLPDVSVVKQGVDYEMFRANRDAENKKSETLNLFYSGIFYKDIRNPENFFHAISKVQNIPVKVNIIIAGHMEDYVLNMVKSISFPDCINVQFIGNIRFDQVVNYQSNSDGLLFFGNKGALQVPGKIYEYLASRTPIFSVSYQYDAVSDMIEFYERGETSLNSENCIKDSFERFVINLNDKIDYYSNEEIEEFDWAYISNEMNNIVNAVVGDK</sequence>
<dbReference type="PANTHER" id="PTHR46401">
    <property type="entry name" value="GLYCOSYLTRANSFERASE WBBK-RELATED"/>
    <property type="match status" value="1"/>
</dbReference>
<keyword evidence="1" id="KW-0808">Transferase</keyword>
<dbReference type="AlphaFoldDB" id="A0AAX1XU46"/>
<proteinExistence type="predicted"/>
<gene>
    <name evidence="2" type="ORF">CYQ91_01015</name>
</gene>
<dbReference type="Proteomes" id="UP000283878">
    <property type="component" value="Unassembled WGS sequence"/>
</dbReference>
<evidence type="ECO:0008006" key="4">
    <source>
        <dbReference type="Google" id="ProtNLM"/>
    </source>
</evidence>
<reference evidence="2 3" key="1">
    <citation type="journal article" date="2018" name="AMB Express">
        <title>Occurrence and significance of pathogenicity and fitness islands in environmental vibrios.</title>
        <authorList>
            <person name="Klein S."/>
            <person name="Pipes S."/>
            <person name="Lovell C.R."/>
        </authorList>
    </citation>
    <scope>NUCLEOTIDE SEQUENCE [LARGE SCALE GENOMIC DNA]</scope>
    <source>
        <strain evidence="2 3">JBS-8-11-1</strain>
    </source>
</reference>
<dbReference type="SUPFAM" id="SSF53756">
    <property type="entry name" value="UDP-Glycosyltransferase/glycogen phosphorylase"/>
    <property type="match status" value="1"/>
</dbReference>